<feature type="region of interest" description="Disordered" evidence="1">
    <location>
        <begin position="1"/>
        <end position="21"/>
    </location>
</feature>
<dbReference type="RefSeq" id="WP_204919778.1">
    <property type="nucleotide sequence ID" value="NZ_BAAAQP010000003.1"/>
</dbReference>
<evidence type="ECO:0000256" key="1">
    <source>
        <dbReference type="SAM" id="MobiDB-lite"/>
    </source>
</evidence>
<evidence type="ECO:0000313" key="3">
    <source>
        <dbReference type="Proteomes" id="UP000704762"/>
    </source>
</evidence>
<keyword evidence="3" id="KW-1185">Reference proteome</keyword>
<comment type="caution">
    <text evidence="2">The sequence shown here is derived from an EMBL/GenBank/DDBJ whole genome shotgun (WGS) entry which is preliminary data.</text>
</comment>
<accession>A0ABS2RQL4</accession>
<reference evidence="2 3" key="1">
    <citation type="submission" date="2021-01" db="EMBL/GenBank/DDBJ databases">
        <title>Sequencing the genomes of 1000 actinobacteria strains.</title>
        <authorList>
            <person name="Klenk H.-P."/>
        </authorList>
    </citation>
    <scope>NUCLEOTIDE SEQUENCE [LARGE SCALE GENOMIC DNA]</scope>
    <source>
        <strain evidence="2 3">DSM 18662</strain>
    </source>
</reference>
<dbReference type="EMBL" id="JAFBCF010000001">
    <property type="protein sequence ID" value="MBM7800461.1"/>
    <property type="molecule type" value="Genomic_DNA"/>
</dbReference>
<evidence type="ECO:0000313" key="2">
    <source>
        <dbReference type="EMBL" id="MBM7800461.1"/>
    </source>
</evidence>
<name>A0ABS2RQL4_9ACTN</name>
<dbReference type="Proteomes" id="UP000704762">
    <property type="component" value="Unassembled WGS sequence"/>
</dbReference>
<organism evidence="2 3">
    <name type="scientific">Microlunatus panaciterrae</name>
    <dbReference type="NCBI Taxonomy" id="400768"/>
    <lineage>
        <taxon>Bacteria</taxon>
        <taxon>Bacillati</taxon>
        <taxon>Actinomycetota</taxon>
        <taxon>Actinomycetes</taxon>
        <taxon>Propionibacteriales</taxon>
        <taxon>Propionibacteriaceae</taxon>
        <taxon>Microlunatus</taxon>
    </lineage>
</organism>
<proteinExistence type="predicted"/>
<protein>
    <submittedName>
        <fullName evidence="2">Uncharacterized protein</fullName>
    </submittedName>
</protein>
<sequence>MTTAEHEPQQEPPARTGDPTIDEALSSLQDLDGEPVANHHARLAHVHEVLHGALHPDR</sequence>
<gene>
    <name evidence="2" type="ORF">JOE57_003382</name>
</gene>